<evidence type="ECO:0000313" key="1">
    <source>
        <dbReference type="EMBL" id="RKD34959.1"/>
    </source>
</evidence>
<comment type="caution">
    <text evidence="1">The sequence shown here is derived from an EMBL/GenBank/DDBJ whole genome shotgun (WGS) entry which is preliminary data.</text>
</comment>
<name>A0A419TBU8_9FIRM</name>
<dbReference type="Proteomes" id="UP000284277">
    <property type="component" value="Unassembled WGS sequence"/>
</dbReference>
<proteinExistence type="predicted"/>
<gene>
    <name evidence="1" type="ORF">BET01_00970</name>
</gene>
<dbReference type="EMBL" id="MCIA01000001">
    <property type="protein sequence ID" value="RKD34959.1"/>
    <property type="molecule type" value="Genomic_DNA"/>
</dbReference>
<dbReference type="OrthoDB" id="9809338at2"/>
<keyword evidence="2" id="KW-1185">Reference proteome</keyword>
<accession>A0A419TBU8</accession>
<sequence>MKERNRTQMLHPKQPGFVLVTGAYKKYSLIQYGISHFYQFEAECDFMTAISDACVDILFDT</sequence>
<protein>
    <submittedName>
        <fullName evidence="1">Uncharacterized protein</fullName>
    </submittedName>
</protein>
<reference evidence="1 2" key="1">
    <citation type="submission" date="2016-08" db="EMBL/GenBank/DDBJ databases">
        <title>A new outlook on sporulation: Clostridium algidixylanolyticum.</title>
        <authorList>
            <person name="Poppleton D.I."/>
            <person name="Gribaldo S."/>
        </authorList>
    </citation>
    <scope>NUCLEOTIDE SEQUENCE [LARGE SCALE GENOMIC DNA]</scope>
    <source>
        <strain evidence="1 2">SPL73</strain>
    </source>
</reference>
<dbReference type="AlphaFoldDB" id="A0A419TBU8"/>
<evidence type="ECO:0000313" key="2">
    <source>
        <dbReference type="Proteomes" id="UP000284277"/>
    </source>
</evidence>
<dbReference type="RefSeq" id="WP_120194894.1">
    <property type="nucleotide sequence ID" value="NZ_MCIA01000001.1"/>
</dbReference>
<organism evidence="1 2">
    <name type="scientific">Lacrimispora algidixylanolytica</name>
    <dbReference type="NCBI Taxonomy" id="94868"/>
    <lineage>
        <taxon>Bacteria</taxon>
        <taxon>Bacillati</taxon>
        <taxon>Bacillota</taxon>
        <taxon>Clostridia</taxon>
        <taxon>Lachnospirales</taxon>
        <taxon>Lachnospiraceae</taxon>
        <taxon>Lacrimispora</taxon>
    </lineage>
</organism>